<keyword evidence="7 12" id="KW-0106">Calcium</keyword>
<evidence type="ECO:0000256" key="13">
    <source>
        <dbReference type="RuleBase" id="RU003318"/>
    </source>
</evidence>
<dbReference type="GO" id="GO:0007043">
    <property type="term" value="P:cell-cell junction assembly"/>
    <property type="evidence" value="ECO:0007669"/>
    <property type="project" value="TreeGrafter"/>
</dbReference>
<dbReference type="InterPro" id="IPR027397">
    <property type="entry name" value="Catenin-bd_sf"/>
</dbReference>
<evidence type="ECO:0000256" key="4">
    <source>
        <dbReference type="ARBA" id="ARBA00022692"/>
    </source>
</evidence>
<dbReference type="PROSITE" id="PS00232">
    <property type="entry name" value="CADHERIN_1"/>
    <property type="match status" value="2"/>
</dbReference>
<keyword evidence="2" id="KW-1003">Cell membrane</keyword>
<evidence type="ECO:0000256" key="3">
    <source>
        <dbReference type="ARBA" id="ARBA00022685"/>
    </source>
</evidence>
<evidence type="ECO:0000256" key="1">
    <source>
        <dbReference type="ARBA" id="ARBA00004251"/>
    </source>
</evidence>
<dbReference type="CDD" id="cd11304">
    <property type="entry name" value="Cadherin_repeat"/>
    <property type="match status" value="2"/>
</dbReference>
<evidence type="ECO:0000256" key="11">
    <source>
        <dbReference type="ARBA" id="ARBA00023180"/>
    </source>
</evidence>
<feature type="domain" description="Cadherin" evidence="16">
    <location>
        <begin position="214"/>
        <end position="325"/>
    </location>
</feature>
<feature type="domain" description="Cadherin" evidence="16">
    <location>
        <begin position="520"/>
        <end position="623"/>
    </location>
</feature>
<dbReference type="AlphaFoldDB" id="A0AA40HFZ4"/>
<feature type="domain" description="Cadherin" evidence="16">
    <location>
        <begin position="367"/>
        <end position="413"/>
    </location>
</feature>
<evidence type="ECO:0000256" key="15">
    <source>
        <dbReference type="SAM" id="Phobius"/>
    </source>
</evidence>
<dbReference type="GO" id="GO:0016339">
    <property type="term" value="P:calcium-dependent cell-cell adhesion via plasma membrane cell adhesion molecules"/>
    <property type="evidence" value="ECO:0007669"/>
    <property type="project" value="TreeGrafter"/>
</dbReference>
<dbReference type="FunFam" id="4.10.900.10:FF:000001">
    <property type="entry name" value="Cadherin 2"/>
    <property type="match status" value="1"/>
</dbReference>
<dbReference type="InterPro" id="IPR039808">
    <property type="entry name" value="Cadherin"/>
</dbReference>
<evidence type="ECO:0000256" key="12">
    <source>
        <dbReference type="PROSITE-ProRule" id="PRU00043"/>
    </source>
</evidence>
<dbReference type="PANTHER" id="PTHR24027:SF446">
    <property type="entry name" value="CADHERIN-3"/>
    <property type="match status" value="1"/>
</dbReference>
<keyword evidence="5" id="KW-0479">Metal-binding</keyword>
<dbReference type="GO" id="GO:0016342">
    <property type="term" value="C:catenin complex"/>
    <property type="evidence" value="ECO:0007669"/>
    <property type="project" value="TreeGrafter"/>
</dbReference>
<keyword evidence="18" id="KW-1185">Reference proteome</keyword>
<dbReference type="FunFam" id="2.60.40.60:FF:000027">
    <property type="entry name" value="Cadherin 2"/>
    <property type="match status" value="1"/>
</dbReference>
<evidence type="ECO:0000256" key="14">
    <source>
        <dbReference type="RuleBase" id="RU004357"/>
    </source>
</evidence>
<dbReference type="FunFam" id="2.60.40.60:FF:000022">
    <property type="entry name" value="Cadherin 2"/>
    <property type="match status" value="1"/>
</dbReference>
<dbReference type="Proteomes" id="UP001177744">
    <property type="component" value="Unassembled WGS sequence"/>
</dbReference>
<sequence>MRLFGPLSVLTPLLQNRLAQAENRLLHMGHEVSVTLYVRALTWYFVEEPHSRGQRAAFFMGCPGQESALLSTDHDFTALNDTTVQESKALRLSPSKRILRRRKREWVFPPLSVPENGKGPFPQRLNQLKSSKDRGTKIFYSITGPGADSPPEGIFTIEKETGWLLLNKPLDREKIAKYEATLWPAVSENGASVEEPMNISIIVTDQNDHKPKFTQDVFKGSVLEGALPGTSVMQVTATDEDDAINTYNGVVAYAIHSQEPKDPPNMFTIHRSTGTIGVISSGLDREKVPTYTLTVQATDLDGEGSTTTAVAIVEVLDANDNAPVFDPQKYEAHVPENAVGHEVQRLTVTDLDAPNHRHGVPPTASWKGLDFEAKNQHTLYIEVTNEAPFVVKLPTSTATVVVHVEDVNEAPVFVPPSNVVEVQEDISAGEPVCTYTAQDPDRGSQRVSYHILRDPAGWLAMDPDSGQVTAAGVLDREDERFVRNNIYEVMVLATDDGSPPATGTGTLLLTLVDVNDHGPVPEPRQITICNQSPVPQVLNITDKDLSPHASPFKAQLTQDSDIYWTATVNEKGDAVALSLKKFLKQDTYDVHLSLSDRGNKQQLAVIKATVCDCHGHVETCPVPWKGGFLLLPILGAVLALLFLLVLLLLLVRKKQKVKEPLLLPEDDTRDNVFYYGEEGGGEEDQDYDITQLHRGLEARPKVVLRNDVAPAFIPTPMYRQRPANPDEIGNFITENLKAANTDPTAPPYDSLLVFDYEGCGSEAPSLSSLTSSASDQDQDYDYLNEWGSRFKKLADMYGAGQDD</sequence>
<dbReference type="SMART" id="SM00112">
    <property type="entry name" value="CA"/>
    <property type="match status" value="4"/>
</dbReference>
<dbReference type="SUPFAM" id="SSF49313">
    <property type="entry name" value="Cadherin-like"/>
    <property type="match status" value="5"/>
</dbReference>
<reference evidence="17" key="1">
    <citation type="submission" date="2023-06" db="EMBL/GenBank/DDBJ databases">
        <title>Reference genome for the Northern bat (Eptesicus nilssonii), a most northern bat species.</title>
        <authorList>
            <person name="Laine V.N."/>
            <person name="Pulliainen A.T."/>
            <person name="Lilley T.M."/>
        </authorList>
    </citation>
    <scope>NUCLEOTIDE SEQUENCE</scope>
    <source>
        <strain evidence="17">BLF_Eptnil</strain>
        <tissue evidence="17">Kidney</tissue>
    </source>
</reference>
<dbReference type="Pfam" id="PF00028">
    <property type="entry name" value="Cadherin"/>
    <property type="match status" value="3"/>
</dbReference>
<evidence type="ECO:0000256" key="8">
    <source>
        <dbReference type="ARBA" id="ARBA00022889"/>
    </source>
</evidence>
<name>A0AA40HFZ4_CNENI</name>
<dbReference type="GO" id="GO:0045296">
    <property type="term" value="F:cadherin binding"/>
    <property type="evidence" value="ECO:0007669"/>
    <property type="project" value="TreeGrafter"/>
</dbReference>
<dbReference type="GO" id="GO:0000902">
    <property type="term" value="P:cell morphogenesis"/>
    <property type="evidence" value="ECO:0007669"/>
    <property type="project" value="TreeGrafter"/>
</dbReference>
<dbReference type="FunFam" id="2.60.40.60:FF:000031">
    <property type="entry name" value="Cadherin 3"/>
    <property type="match status" value="1"/>
</dbReference>
<dbReference type="InterPro" id="IPR002126">
    <property type="entry name" value="Cadherin-like_dom"/>
</dbReference>
<dbReference type="Gene3D" id="4.10.900.10">
    <property type="entry name" value="TCF3-CBD (Catenin binding domain)"/>
    <property type="match status" value="1"/>
</dbReference>
<dbReference type="FunFam" id="2.60.40.60:FF:000011">
    <property type="entry name" value="Cadherin 1"/>
    <property type="match status" value="1"/>
</dbReference>
<feature type="transmembrane region" description="Helical" evidence="15">
    <location>
        <begin position="628"/>
        <end position="651"/>
    </location>
</feature>
<evidence type="ECO:0000256" key="5">
    <source>
        <dbReference type="ARBA" id="ARBA00022723"/>
    </source>
</evidence>
<dbReference type="EMBL" id="JAULJE010000021">
    <property type="protein sequence ID" value="KAK1330535.1"/>
    <property type="molecule type" value="Genomic_DNA"/>
</dbReference>
<dbReference type="InterPro" id="IPR015919">
    <property type="entry name" value="Cadherin-like_sf"/>
</dbReference>
<dbReference type="InterPro" id="IPR000233">
    <property type="entry name" value="Cadherin_Y-type_LIR"/>
</dbReference>
<dbReference type="GO" id="GO:0007156">
    <property type="term" value="P:homophilic cell adhesion via plasma membrane adhesion molecules"/>
    <property type="evidence" value="ECO:0007669"/>
    <property type="project" value="InterPro"/>
</dbReference>
<keyword evidence="9 15" id="KW-1133">Transmembrane helix</keyword>
<evidence type="ECO:0000256" key="9">
    <source>
        <dbReference type="ARBA" id="ARBA00022989"/>
    </source>
</evidence>
<dbReference type="PRINTS" id="PR00205">
    <property type="entry name" value="CADHERIN"/>
</dbReference>
<keyword evidence="6" id="KW-0677">Repeat</keyword>
<dbReference type="Pfam" id="PF01049">
    <property type="entry name" value="CADH_Y-type_LIR"/>
    <property type="match status" value="1"/>
</dbReference>
<comment type="function">
    <text evidence="14">Cadherins are calcium-dependent cell adhesion proteins.</text>
</comment>
<protein>
    <recommendedName>
        <fullName evidence="16">Cadherin domain-containing protein</fullName>
    </recommendedName>
</protein>
<evidence type="ECO:0000313" key="18">
    <source>
        <dbReference type="Proteomes" id="UP001177744"/>
    </source>
</evidence>
<keyword evidence="4 13" id="KW-0812">Transmembrane</keyword>
<dbReference type="GO" id="GO:0044331">
    <property type="term" value="P:cell-cell adhesion mediated by cadherin"/>
    <property type="evidence" value="ECO:0007669"/>
    <property type="project" value="TreeGrafter"/>
</dbReference>
<feature type="domain" description="Cadherin" evidence="16">
    <location>
        <begin position="112"/>
        <end position="213"/>
    </location>
</feature>
<dbReference type="GO" id="GO:0034332">
    <property type="term" value="P:adherens junction organization"/>
    <property type="evidence" value="ECO:0007669"/>
    <property type="project" value="TreeGrafter"/>
</dbReference>
<dbReference type="Gene3D" id="2.60.40.60">
    <property type="entry name" value="Cadherins"/>
    <property type="match status" value="6"/>
</dbReference>
<accession>A0AA40HFZ4</accession>
<evidence type="ECO:0000256" key="6">
    <source>
        <dbReference type="ARBA" id="ARBA00022737"/>
    </source>
</evidence>
<dbReference type="GO" id="GO:0005737">
    <property type="term" value="C:cytoplasm"/>
    <property type="evidence" value="ECO:0007669"/>
    <property type="project" value="TreeGrafter"/>
</dbReference>
<proteinExistence type="predicted"/>
<dbReference type="GO" id="GO:0016477">
    <property type="term" value="P:cell migration"/>
    <property type="evidence" value="ECO:0007669"/>
    <property type="project" value="TreeGrafter"/>
</dbReference>
<organism evidence="17 18">
    <name type="scientific">Cnephaeus nilssonii</name>
    <name type="common">Northern bat</name>
    <name type="synonym">Eptesicus nilssonii</name>
    <dbReference type="NCBI Taxonomy" id="3371016"/>
    <lineage>
        <taxon>Eukaryota</taxon>
        <taxon>Metazoa</taxon>
        <taxon>Chordata</taxon>
        <taxon>Craniata</taxon>
        <taxon>Vertebrata</taxon>
        <taxon>Euteleostomi</taxon>
        <taxon>Mammalia</taxon>
        <taxon>Eutheria</taxon>
        <taxon>Laurasiatheria</taxon>
        <taxon>Chiroptera</taxon>
        <taxon>Yangochiroptera</taxon>
        <taxon>Vespertilionidae</taxon>
        <taxon>Cnephaeus</taxon>
    </lineage>
</organism>
<evidence type="ECO:0000259" key="16">
    <source>
        <dbReference type="PROSITE" id="PS50268"/>
    </source>
</evidence>
<gene>
    <name evidence="17" type="ORF">QTO34_010725</name>
</gene>
<dbReference type="GO" id="GO:0005912">
    <property type="term" value="C:adherens junction"/>
    <property type="evidence" value="ECO:0007669"/>
    <property type="project" value="TreeGrafter"/>
</dbReference>
<evidence type="ECO:0000313" key="17">
    <source>
        <dbReference type="EMBL" id="KAK1330535.1"/>
    </source>
</evidence>
<keyword evidence="10 15" id="KW-0472">Membrane</keyword>
<keyword evidence="3" id="KW-0165">Cleavage on pair of basic residues</keyword>
<dbReference type="InterPro" id="IPR020894">
    <property type="entry name" value="Cadherin_CS"/>
</dbReference>
<evidence type="ECO:0000256" key="10">
    <source>
        <dbReference type="ARBA" id="ARBA00023136"/>
    </source>
</evidence>
<dbReference type="GO" id="GO:0005509">
    <property type="term" value="F:calcium ion binding"/>
    <property type="evidence" value="ECO:0007669"/>
    <property type="project" value="UniProtKB-UniRule"/>
</dbReference>
<feature type="domain" description="Cadherin" evidence="16">
    <location>
        <begin position="414"/>
        <end position="521"/>
    </location>
</feature>
<keyword evidence="11" id="KW-0325">Glycoprotein</keyword>
<dbReference type="PANTHER" id="PTHR24027">
    <property type="entry name" value="CADHERIN-23"/>
    <property type="match status" value="1"/>
</dbReference>
<keyword evidence="8 13" id="KW-0130">Cell adhesion</keyword>
<dbReference type="GO" id="GO:0008013">
    <property type="term" value="F:beta-catenin binding"/>
    <property type="evidence" value="ECO:0007669"/>
    <property type="project" value="TreeGrafter"/>
</dbReference>
<dbReference type="PROSITE" id="PS50268">
    <property type="entry name" value="CADHERIN_2"/>
    <property type="match status" value="5"/>
</dbReference>
<evidence type="ECO:0000256" key="2">
    <source>
        <dbReference type="ARBA" id="ARBA00022475"/>
    </source>
</evidence>
<evidence type="ECO:0000256" key="7">
    <source>
        <dbReference type="ARBA" id="ARBA00022837"/>
    </source>
</evidence>
<comment type="subcellular location">
    <subcellularLocation>
        <location evidence="1 13">Cell membrane</location>
        <topology evidence="1 13">Single-pass type I membrane protein</topology>
    </subcellularLocation>
</comment>
<comment type="caution">
    <text evidence="17">The sequence shown here is derived from an EMBL/GenBank/DDBJ whole genome shotgun (WGS) entry which is preliminary data.</text>
</comment>